<reference evidence="1" key="1">
    <citation type="submission" date="2021-02" db="EMBL/GenBank/DDBJ databases">
        <title>Genome sequence Cadophora malorum strain M34.</title>
        <authorList>
            <person name="Stefanovic E."/>
            <person name="Vu D."/>
            <person name="Scully C."/>
            <person name="Dijksterhuis J."/>
            <person name="Roader J."/>
            <person name="Houbraken J."/>
        </authorList>
    </citation>
    <scope>NUCLEOTIDE SEQUENCE</scope>
    <source>
        <strain evidence="1">M34</strain>
    </source>
</reference>
<name>A0A8H7TDN1_9HELO</name>
<organism evidence="1 2">
    <name type="scientific">Cadophora malorum</name>
    <dbReference type="NCBI Taxonomy" id="108018"/>
    <lineage>
        <taxon>Eukaryota</taxon>
        <taxon>Fungi</taxon>
        <taxon>Dikarya</taxon>
        <taxon>Ascomycota</taxon>
        <taxon>Pezizomycotina</taxon>
        <taxon>Leotiomycetes</taxon>
        <taxon>Helotiales</taxon>
        <taxon>Ploettnerulaceae</taxon>
        <taxon>Cadophora</taxon>
    </lineage>
</organism>
<evidence type="ECO:0000313" key="2">
    <source>
        <dbReference type="Proteomes" id="UP000664132"/>
    </source>
</evidence>
<dbReference type="OrthoDB" id="445007at2759"/>
<evidence type="ECO:0008006" key="3">
    <source>
        <dbReference type="Google" id="ProtNLM"/>
    </source>
</evidence>
<keyword evidence="2" id="KW-1185">Reference proteome</keyword>
<dbReference type="Proteomes" id="UP000664132">
    <property type="component" value="Unassembled WGS sequence"/>
</dbReference>
<accession>A0A8H7TDN1</accession>
<protein>
    <recommendedName>
        <fullName evidence="3">Phytanoyl-CoA dioxygenase family protein</fullName>
    </recommendedName>
</protein>
<dbReference type="Gene3D" id="2.60.120.620">
    <property type="entry name" value="q2cbj1_9rhob like domain"/>
    <property type="match status" value="1"/>
</dbReference>
<sequence length="329" mass="36825">MSPSRLDPPLPDAPADGFPSKLVADSRAAVIDNFNASTVTCSHVVASLIRNGGCIIRNILDTPTLAAIEADVRPWILKDQPWTGEFFPPETRRVMGLVEKSKSFTDSIPGNKLYQDVCGELLTSWHESWHGQKLMKSESKPQLNNTIVFSIAPGAKRQELHRDDMNIHNKLEALASHEEYKIGRDCTIGLFVAGKKTTKANGATRFIPRSHLWATSQPPVEDLARHAELNPGDGFMMLASAYHGGSENATTDQERLIYSCFMTKGYLRQEENQYLANSLTSIKRYTPEMQKIIGYSVSNPFLGWVNLEDPRKLVMTEEELRQESGKDLY</sequence>
<proteinExistence type="predicted"/>
<dbReference type="EMBL" id="JAFJYH010000159">
    <property type="protein sequence ID" value="KAG4417287.1"/>
    <property type="molecule type" value="Genomic_DNA"/>
</dbReference>
<gene>
    <name evidence="1" type="ORF">IFR04_009577</name>
</gene>
<comment type="caution">
    <text evidence="1">The sequence shown here is derived from an EMBL/GenBank/DDBJ whole genome shotgun (WGS) entry which is preliminary data.</text>
</comment>
<dbReference type="SUPFAM" id="SSF51197">
    <property type="entry name" value="Clavaminate synthase-like"/>
    <property type="match status" value="1"/>
</dbReference>
<evidence type="ECO:0000313" key="1">
    <source>
        <dbReference type="EMBL" id="KAG4417287.1"/>
    </source>
</evidence>
<dbReference type="AlphaFoldDB" id="A0A8H7TDN1"/>
<dbReference type="InterPro" id="IPR008775">
    <property type="entry name" value="Phytyl_CoA_dOase-like"/>
</dbReference>
<dbReference type="Pfam" id="PF05721">
    <property type="entry name" value="PhyH"/>
    <property type="match status" value="1"/>
</dbReference>